<name>A0A6J5UHM6_PRUAR</name>
<evidence type="ECO:0000256" key="7">
    <source>
        <dbReference type="SAM" id="MobiDB-lite"/>
    </source>
</evidence>
<keyword evidence="5" id="KW-0539">Nucleus</keyword>
<keyword evidence="3" id="KW-0203">Cytokinin biosynthesis</keyword>
<evidence type="ECO:0000256" key="3">
    <source>
        <dbReference type="ARBA" id="ARBA00022712"/>
    </source>
</evidence>
<dbReference type="PANTHER" id="PTHR33347:SF27">
    <property type="entry name" value="PROTEIN SOB FIVE-LIKE 3-RELATED"/>
    <property type="match status" value="1"/>
</dbReference>
<dbReference type="GO" id="GO:0005737">
    <property type="term" value="C:cytoplasm"/>
    <property type="evidence" value="ECO:0007669"/>
    <property type="project" value="UniProtKB-SubCell"/>
</dbReference>
<gene>
    <name evidence="8" type="ORF">CURHAP_LOCUS23239</name>
</gene>
<keyword evidence="4" id="KW-0932">Cytokinin signaling pathway</keyword>
<comment type="similarity">
    <text evidence="6">Belongs to the SOFL plant protein family.</text>
</comment>
<evidence type="ECO:0000313" key="8">
    <source>
        <dbReference type="EMBL" id="CAB4274665.1"/>
    </source>
</evidence>
<dbReference type="GO" id="GO:0009736">
    <property type="term" value="P:cytokinin-activated signaling pathway"/>
    <property type="evidence" value="ECO:0007669"/>
    <property type="project" value="UniProtKB-KW"/>
</dbReference>
<protein>
    <submittedName>
        <fullName evidence="8">Uncharacterized protein</fullName>
    </submittedName>
</protein>
<evidence type="ECO:0000256" key="6">
    <source>
        <dbReference type="ARBA" id="ARBA00024199"/>
    </source>
</evidence>
<evidence type="ECO:0000256" key="2">
    <source>
        <dbReference type="ARBA" id="ARBA00022490"/>
    </source>
</evidence>
<comment type="subcellular location">
    <subcellularLocation>
        <location evidence="1">Cytoplasm</location>
    </subcellularLocation>
</comment>
<accession>A0A6J5UHM6</accession>
<sequence length="167" mass="18413">MDPFRNIFSIEGCSSSESGWTTYIASPMQEDDAECSNIEDADYDNHNRITYHTKDKIGKDDNESDDSMASDASSGPSHHHHLVSSRSKDSKAAAGFGSKRDNKESKHKSTRKQEKKSGEKSTKRKTYASHGTFLAVLEENQLGAVHLLFPGLTTVISIEKHHTKASG</sequence>
<keyword evidence="2" id="KW-0963">Cytoplasm</keyword>
<feature type="compositionally biased region" description="Basic and acidic residues" evidence="7">
    <location>
        <begin position="43"/>
        <end position="61"/>
    </location>
</feature>
<dbReference type="AlphaFoldDB" id="A0A6J5UHM6"/>
<dbReference type="Proteomes" id="UP000507222">
    <property type="component" value="Unassembled WGS sequence"/>
</dbReference>
<evidence type="ECO:0000256" key="4">
    <source>
        <dbReference type="ARBA" id="ARBA00022864"/>
    </source>
</evidence>
<dbReference type="EMBL" id="CAEKDK010000003">
    <property type="protein sequence ID" value="CAB4274665.1"/>
    <property type="molecule type" value="Genomic_DNA"/>
</dbReference>
<proteinExistence type="inferred from homology"/>
<feature type="region of interest" description="Disordered" evidence="7">
    <location>
        <begin position="36"/>
        <end position="126"/>
    </location>
</feature>
<organism evidence="8 9">
    <name type="scientific">Prunus armeniaca</name>
    <name type="common">Apricot</name>
    <name type="synonym">Armeniaca vulgaris</name>
    <dbReference type="NCBI Taxonomy" id="36596"/>
    <lineage>
        <taxon>Eukaryota</taxon>
        <taxon>Viridiplantae</taxon>
        <taxon>Streptophyta</taxon>
        <taxon>Embryophyta</taxon>
        <taxon>Tracheophyta</taxon>
        <taxon>Spermatophyta</taxon>
        <taxon>Magnoliopsida</taxon>
        <taxon>eudicotyledons</taxon>
        <taxon>Gunneridae</taxon>
        <taxon>Pentapetalae</taxon>
        <taxon>rosids</taxon>
        <taxon>fabids</taxon>
        <taxon>Rosales</taxon>
        <taxon>Rosaceae</taxon>
        <taxon>Amygdaloideae</taxon>
        <taxon>Amygdaleae</taxon>
        <taxon>Prunus</taxon>
    </lineage>
</organism>
<evidence type="ECO:0000313" key="9">
    <source>
        <dbReference type="Proteomes" id="UP000507222"/>
    </source>
</evidence>
<dbReference type="GO" id="GO:0009691">
    <property type="term" value="P:cytokinin biosynthetic process"/>
    <property type="evidence" value="ECO:0007669"/>
    <property type="project" value="UniProtKB-KW"/>
</dbReference>
<dbReference type="PANTHER" id="PTHR33347">
    <property type="entry name" value="OSJNBA0091C07.3 PROTEIN"/>
    <property type="match status" value="1"/>
</dbReference>
<evidence type="ECO:0000256" key="1">
    <source>
        <dbReference type="ARBA" id="ARBA00004496"/>
    </source>
</evidence>
<feature type="compositionally biased region" description="Basic and acidic residues" evidence="7">
    <location>
        <begin position="111"/>
        <end position="121"/>
    </location>
</feature>
<dbReference type="InterPro" id="IPR044670">
    <property type="entry name" value="SOFL"/>
</dbReference>
<evidence type="ECO:0000256" key="5">
    <source>
        <dbReference type="ARBA" id="ARBA00023242"/>
    </source>
</evidence>
<reference evidence="8 9" key="1">
    <citation type="submission" date="2020-05" db="EMBL/GenBank/DDBJ databases">
        <authorList>
            <person name="Campoy J."/>
            <person name="Schneeberger K."/>
            <person name="Spophaly S."/>
        </authorList>
    </citation>
    <scope>NUCLEOTIDE SEQUENCE [LARGE SCALE GENOMIC DNA]</scope>
    <source>
        <strain evidence="8">PruArmRojPasFocal</strain>
    </source>
</reference>